<keyword evidence="2 5" id="KW-0489">Methyltransferase</keyword>
<comment type="caution">
    <text evidence="5">The sequence shown here is derived from an EMBL/GenBank/DDBJ whole genome shotgun (WGS) entry which is preliminary data.</text>
</comment>
<dbReference type="InterPro" id="IPR013216">
    <property type="entry name" value="Methyltransf_11"/>
</dbReference>
<protein>
    <submittedName>
        <fullName evidence="5">Methyltransferase type 11</fullName>
    </submittedName>
</protein>
<dbReference type="GO" id="GO:0008757">
    <property type="term" value="F:S-adenosylmethionine-dependent methyltransferase activity"/>
    <property type="evidence" value="ECO:0007669"/>
    <property type="project" value="InterPro"/>
</dbReference>
<dbReference type="Gene3D" id="3.40.50.150">
    <property type="entry name" value="Vaccinia Virus protein VP39"/>
    <property type="match status" value="1"/>
</dbReference>
<feature type="domain" description="Methyltransferase type 11" evidence="4">
    <location>
        <begin position="50"/>
        <end position="142"/>
    </location>
</feature>
<evidence type="ECO:0000256" key="2">
    <source>
        <dbReference type="ARBA" id="ARBA00022603"/>
    </source>
</evidence>
<dbReference type="GO" id="GO:0032259">
    <property type="term" value="P:methylation"/>
    <property type="evidence" value="ECO:0007669"/>
    <property type="project" value="UniProtKB-KW"/>
</dbReference>
<evidence type="ECO:0000256" key="3">
    <source>
        <dbReference type="ARBA" id="ARBA00022679"/>
    </source>
</evidence>
<accession>A0A1Y1VFC6</accession>
<dbReference type="OrthoDB" id="66144at2759"/>
<reference evidence="5 6" key="2">
    <citation type="submission" date="2016-08" db="EMBL/GenBank/DDBJ databases">
        <title>Pervasive Adenine N6-methylation of Active Genes in Fungi.</title>
        <authorList>
            <consortium name="DOE Joint Genome Institute"/>
            <person name="Mondo S.J."/>
            <person name="Dannebaum R.O."/>
            <person name="Kuo R.C."/>
            <person name="Labutti K."/>
            <person name="Haridas S."/>
            <person name="Kuo A."/>
            <person name="Salamov A."/>
            <person name="Ahrendt S.R."/>
            <person name="Lipzen A."/>
            <person name="Sullivan W."/>
            <person name="Andreopoulos W.B."/>
            <person name="Clum A."/>
            <person name="Lindquist E."/>
            <person name="Daum C."/>
            <person name="Ramamoorthy G.K."/>
            <person name="Gryganskyi A."/>
            <person name="Culley D."/>
            <person name="Magnuson J.K."/>
            <person name="James T.Y."/>
            <person name="O'Malley M.A."/>
            <person name="Stajich J.E."/>
            <person name="Spatafora J.W."/>
            <person name="Visel A."/>
            <person name="Grigoriev I.V."/>
        </authorList>
    </citation>
    <scope>NUCLEOTIDE SEQUENCE [LARGE SCALE GENOMIC DNA]</scope>
    <source>
        <strain evidence="6">finn</strain>
    </source>
</reference>
<evidence type="ECO:0000313" key="6">
    <source>
        <dbReference type="Proteomes" id="UP000193719"/>
    </source>
</evidence>
<dbReference type="PANTHER" id="PTHR44942:SF4">
    <property type="entry name" value="METHYLTRANSFERASE TYPE 11 DOMAIN-CONTAINING PROTEIN"/>
    <property type="match status" value="1"/>
</dbReference>
<dbReference type="PANTHER" id="PTHR44942">
    <property type="entry name" value="METHYLTRANSF_11 DOMAIN-CONTAINING PROTEIN"/>
    <property type="match status" value="1"/>
</dbReference>
<dbReference type="Proteomes" id="UP000193719">
    <property type="component" value="Unassembled WGS sequence"/>
</dbReference>
<proteinExistence type="inferred from homology"/>
<keyword evidence="6" id="KW-1185">Reference proteome</keyword>
<dbReference type="CDD" id="cd02440">
    <property type="entry name" value="AdoMet_MTases"/>
    <property type="match status" value="1"/>
</dbReference>
<evidence type="ECO:0000313" key="5">
    <source>
        <dbReference type="EMBL" id="ORX53902.1"/>
    </source>
</evidence>
<dbReference type="EMBL" id="MCFH01000012">
    <property type="protein sequence ID" value="ORX53902.1"/>
    <property type="molecule type" value="Genomic_DNA"/>
</dbReference>
<dbReference type="Pfam" id="PF08241">
    <property type="entry name" value="Methyltransf_11"/>
    <property type="match status" value="1"/>
</dbReference>
<gene>
    <name evidence="5" type="ORF">BCR36DRAFT_582118</name>
</gene>
<keyword evidence="3 5" id="KW-0808">Transferase</keyword>
<dbReference type="STRING" id="1754191.A0A1Y1VFC6"/>
<comment type="similarity">
    <text evidence="1">Belongs to the methyltransferase superfamily.</text>
</comment>
<dbReference type="InterPro" id="IPR051052">
    <property type="entry name" value="Diverse_substrate_MTase"/>
</dbReference>
<organism evidence="5 6">
    <name type="scientific">Piromyces finnis</name>
    <dbReference type="NCBI Taxonomy" id="1754191"/>
    <lineage>
        <taxon>Eukaryota</taxon>
        <taxon>Fungi</taxon>
        <taxon>Fungi incertae sedis</taxon>
        <taxon>Chytridiomycota</taxon>
        <taxon>Chytridiomycota incertae sedis</taxon>
        <taxon>Neocallimastigomycetes</taxon>
        <taxon>Neocallimastigales</taxon>
        <taxon>Neocallimastigaceae</taxon>
        <taxon>Piromyces</taxon>
    </lineage>
</organism>
<reference evidence="5 6" key="1">
    <citation type="submission" date="2016-08" db="EMBL/GenBank/DDBJ databases">
        <title>Genomes of anaerobic fungi encode conserved fungal cellulosomes for biomass hydrolysis.</title>
        <authorList>
            <consortium name="DOE Joint Genome Institute"/>
            <person name="Haitjema C.H."/>
            <person name="Gilmore S.P."/>
            <person name="Henske J.K."/>
            <person name="Solomon K.V."/>
            <person name="De Groot R."/>
            <person name="Kuo A."/>
            <person name="Mondo S.J."/>
            <person name="Salamov A.A."/>
            <person name="Labutti K."/>
            <person name="Zhao Z."/>
            <person name="Chiniquy J."/>
            <person name="Barry K."/>
            <person name="Brewer H.M."/>
            <person name="Purvine S.O."/>
            <person name="Wright A.T."/>
            <person name="Boxma B."/>
            <person name="Van Alen T."/>
            <person name="Hackstein J.H."/>
            <person name="Baker S.E."/>
            <person name="Grigoriev I.V."/>
            <person name="O'Malley M.A."/>
        </authorList>
    </citation>
    <scope>NUCLEOTIDE SEQUENCE [LARGE SCALE GENOMIC DNA]</scope>
    <source>
        <strain evidence="6">finn</strain>
    </source>
</reference>
<evidence type="ECO:0000256" key="1">
    <source>
        <dbReference type="ARBA" id="ARBA00008361"/>
    </source>
</evidence>
<dbReference type="InterPro" id="IPR029063">
    <property type="entry name" value="SAM-dependent_MTases_sf"/>
</dbReference>
<name>A0A1Y1VFC6_9FUNG</name>
<dbReference type="AlphaFoldDB" id="A0A1Y1VFC6"/>
<dbReference type="SUPFAM" id="SSF53335">
    <property type="entry name" value="S-adenosyl-L-methionine-dependent methyltransferases"/>
    <property type="match status" value="1"/>
</dbReference>
<sequence length="262" mass="30449">MIVDDRIDKGKAFDWGKTSEDYAKYRDIYPKEFYDRILKRNVGIKGQKILDIGTGTGVLPRNMYHYGAKWIGSDIAENQIEQAKLLSKNKDITYITSSAEQLDFPENSFDIITACQCFWYFDYKTIAPKFSKMLKKGGRFILLCMEWLPFEDKIAGASEEVILKYSPNWSGAGETLKPIPISEELKEYFDVIFHEEYILPVKFTRETWHGRMRACRGVGASLNDNELEMWNKEHWKLLETIAPEGEFDIKHFAAIAELRVKK</sequence>
<evidence type="ECO:0000259" key="4">
    <source>
        <dbReference type="Pfam" id="PF08241"/>
    </source>
</evidence>